<protein>
    <recommendedName>
        <fullName evidence="1">non-specific serine/threonine protein kinase</fullName>
        <ecNumber evidence="1">2.7.11.1</ecNumber>
    </recommendedName>
</protein>
<dbReference type="Pfam" id="PF00069">
    <property type="entry name" value="Pkinase"/>
    <property type="match status" value="1"/>
</dbReference>
<evidence type="ECO:0000256" key="8">
    <source>
        <dbReference type="SAM" id="MobiDB-lite"/>
    </source>
</evidence>
<keyword evidence="3" id="KW-0808">Transferase</keyword>
<dbReference type="PROSITE" id="PS50011">
    <property type="entry name" value="PROTEIN_KINASE_DOM"/>
    <property type="match status" value="1"/>
</dbReference>
<keyword evidence="6 7" id="KW-0067">ATP-binding</keyword>
<dbReference type="PANTHER" id="PTHR43289">
    <property type="entry name" value="MITOGEN-ACTIVATED PROTEIN KINASE KINASE KINASE 20-RELATED"/>
    <property type="match status" value="1"/>
</dbReference>
<dbReference type="GO" id="GO:0005524">
    <property type="term" value="F:ATP binding"/>
    <property type="evidence" value="ECO:0007669"/>
    <property type="project" value="UniProtKB-UniRule"/>
</dbReference>
<evidence type="ECO:0000256" key="1">
    <source>
        <dbReference type="ARBA" id="ARBA00012513"/>
    </source>
</evidence>
<feature type="region of interest" description="Disordered" evidence="8">
    <location>
        <begin position="1"/>
        <end position="91"/>
    </location>
</feature>
<dbReference type="OrthoDB" id="9762169at2"/>
<gene>
    <name evidence="10" type="ORF">SAMN05421806_11191</name>
</gene>
<dbReference type="Proteomes" id="UP000199155">
    <property type="component" value="Unassembled WGS sequence"/>
</dbReference>
<dbReference type="InterPro" id="IPR017441">
    <property type="entry name" value="Protein_kinase_ATP_BS"/>
</dbReference>
<feature type="binding site" evidence="7">
    <location>
        <position position="128"/>
    </location>
    <ligand>
        <name>ATP</name>
        <dbReference type="ChEBI" id="CHEBI:30616"/>
    </ligand>
</feature>
<dbReference type="AlphaFoldDB" id="A0A1G9ED53"/>
<dbReference type="InterPro" id="IPR011009">
    <property type="entry name" value="Kinase-like_dom_sf"/>
</dbReference>
<dbReference type="EC" id="2.7.11.1" evidence="1"/>
<keyword evidence="2 10" id="KW-0723">Serine/threonine-protein kinase</keyword>
<dbReference type="GO" id="GO:0004674">
    <property type="term" value="F:protein serine/threonine kinase activity"/>
    <property type="evidence" value="ECO:0007669"/>
    <property type="project" value="UniProtKB-KW"/>
</dbReference>
<organism evidence="10 11">
    <name type="scientific">Streptomyces indicus</name>
    <dbReference type="NCBI Taxonomy" id="417292"/>
    <lineage>
        <taxon>Bacteria</taxon>
        <taxon>Bacillati</taxon>
        <taxon>Actinomycetota</taxon>
        <taxon>Actinomycetes</taxon>
        <taxon>Kitasatosporales</taxon>
        <taxon>Streptomycetaceae</taxon>
        <taxon>Streptomyces</taxon>
    </lineage>
</organism>
<dbReference type="EMBL" id="FNFF01000011">
    <property type="protein sequence ID" value="SDK74089.1"/>
    <property type="molecule type" value="Genomic_DNA"/>
</dbReference>
<dbReference type="SMART" id="SM00220">
    <property type="entry name" value="S_TKc"/>
    <property type="match status" value="1"/>
</dbReference>
<keyword evidence="5 10" id="KW-0418">Kinase</keyword>
<accession>A0A1G9ED53</accession>
<reference evidence="10 11" key="1">
    <citation type="submission" date="2016-10" db="EMBL/GenBank/DDBJ databases">
        <authorList>
            <person name="de Groot N.N."/>
        </authorList>
    </citation>
    <scope>NUCLEOTIDE SEQUENCE [LARGE SCALE GENOMIC DNA]</scope>
    <source>
        <strain evidence="10 11">CGMCC 4.5727</strain>
    </source>
</reference>
<evidence type="ECO:0000256" key="2">
    <source>
        <dbReference type="ARBA" id="ARBA00022527"/>
    </source>
</evidence>
<dbReference type="Gene3D" id="1.10.510.10">
    <property type="entry name" value="Transferase(Phosphotransferase) domain 1"/>
    <property type="match status" value="1"/>
</dbReference>
<dbReference type="SUPFAM" id="SSF56112">
    <property type="entry name" value="Protein kinase-like (PK-like)"/>
    <property type="match status" value="1"/>
</dbReference>
<evidence type="ECO:0000256" key="6">
    <source>
        <dbReference type="ARBA" id="ARBA00022840"/>
    </source>
</evidence>
<dbReference type="STRING" id="417292.SAMN05421806_11191"/>
<dbReference type="PROSITE" id="PS00107">
    <property type="entry name" value="PROTEIN_KINASE_ATP"/>
    <property type="match status" value="1"/>
</dbReference>
<dbReference type="PROSITE" id="PS00108">
    <property type="entry name" value="PROTEIN_KINASE_ST"/>
    <property type="match status" value="1"/>
</dbReference>
<dbReference type="RefSeq" id="WP_093613841.1">
    <property type="nucleotide sequence ID" value="NZ_FNFF01000011.1"/>
</dbReference>
<evidence type="ECO:0000313" key="11">
    <source>
        <dbReference type="Proteomes" id="UP000199155"/>
    </source>
</evidence>
<sequence length="591" mass="62462">MSNDGGAPYGTGEPTSFSLRPPDQPQGPYAGHPYGTPGTPPAPGTPNPYAQAETQAVPNGGPATPGAPQPPAEPQGHAVPTQVVSEPDPGAGRLIAGRYRLLSKLGHGGMGTVWRAKDETVDREVAVKEPRVPDHLPERERATAFERMRREARAAARLDHPAVVNVHDVAVEDGQPWIVMEFVQGRSLGAALQEGTLGARDAARIGLEVLGALEAAHKAGILHRDVKPDNVMLGQYDRVVLTDFGIAQIEGETNLTDTGGFVGSPEFIAPERVLGQRPGPASDLWSLGVVLYAATEGVSPFRRSNTPATLQSVLNATPAAPASATGPLAEAINGLLHKDPSHRPDAATVRRLLEQAAKPPAPQVPTQVMTSGGAPSGAGDGIRVGKKALIGVGAAFVALALALGLVIADPFAAGPTDGFVTRDVKNLDASISVPGHYLDSKPEEDNIGTPEHWIQYTDPSGSVWVWLQLFKASDDKTGEIASSADAEMYDDEKTYKASGSTDLGMPANPESKTEASLDYEGKKAAKNTLTYNSADEGEQERPRELKIFYYRTTDGDMYKLAIGYPGGESDFAERGRQVADEVIKSLKVKNL</sequence>
<dbReference type="Gene3D" id="3.30.200.20">
    <property type="entry name" value="Phosphorylase Kinase, domain 1"/>
    <property type="match status" value="1"/>
</dbReference>
<evidence type="ECO:0000256" key="5">
    <source>
        <dbReference type="ARBA" id="ARBA00022777"/>
    </source>
</evidence>
<dbReference type="InterPro" id="IPR000719">
    <property type="entry name" value="Prot_kinase_dom"/>
</dbReference>
<evidence type="ECO:0000259" key="9">
    <source>
        <dbReference type="PROSITE" id="PS50011"/>
    </source>
</evidence>
<keyword evidence="4 7" id="KW-0547">Nucleotide-binding</keyword>
<evidence type="ECO:0000256" key="7">
    <source>
        <dbReference type="PROSITE-ProRule" id="PRU10141"/>
    </source>
</evidence>
<dbReference type="InterPro" id="IPR008271">
    <property type="entry name" value="Ser/Thr_kinase_AS"/>
</dbReference>
<feature type="domain" description="Protein kinase" evidence="9">
    <location>
        <begin position="99"/>
        <end position="353"/>
    </location>
</feature>
<evidence type="ECO:0000313" key="10">
    <source>
        <dbReference type="EMBL" id="SDK74089.1"/>
    </source>
</evidence>
<proteinExistence type="predicted"/>
<dbReference type="PANTHER" id="PTHR43289:SF6">
    <property type="entry name" value="SERINE_THREONINE-PROTEIN KINASE NEKL-3"/>
    <property type="match status" value="1"/>
</dbReference>
<keyword evidence="11" id="KW-1185">Reference proteome</keyword>
<name>A0A1G9ED53_9ACTN</name>
<feature type="compositionally biased region" description="Low complexity" evidence="8">
    <location>
        <begin position="27"/>
        <end position="37"/>
    </location>
</feature>
<evidence type="ECO:0000256" key="4">
    <source>
        <dbReference type="ARBA" id="ARBA00022741"/>
    </source>
</evidence>
<dbReference type="CDD" id="cd14014">
    <property type="entry name" value="STKc_PknB_like"/>
    <property type="match status" value="1"/>
</dbReference>
<evidence type="ECO:0000256" key="3">
    <source>
        <dbReference type="ARBA" id="ARBA00022679"/>
    </source>
</evidence>